<reference evidence="4" key="1">
    <citation type="submission" date="2016-11" db="EMBL/GenBank/DDBJ databases">
        <authorList>
            <person name="Varghese N."/>
            <person name="Submissions S."/>
        </authorList>
    </citation>
    <scope>NUCLEOTIDE SEQUENCE [LARGE SCALE GENOMIC DNA]</scope>
    <source>
        <strain evidence="4">DSM 15518</strain>
    </source>
</reference>
<evidence type="ECO:0000313" key="4">
    <source>
        <dbReference type="Proteomes" id="UP000242497"/>
    </source>
</evidence>
<evidence type="ECO:0000256" key="1">
    <source>
        <dbReference type="SAM" id="Phobius"/>
    </source>
</evidence>
<dbReference type="EMBL" id="FRAE01000024">
    <property type="protein sequence ID" value="SHJ96941.1"/>
    <property type="molecule type" value="Genomic_DNA"/>
</dbReference>
<dbReference type="SMART" id="SM00267">
    <property type="entry name" value="GGDEF"/>
    <property type="match status" value="1"/>
</dbReference>
<dbReference type="SUPFAM" id="SSF55073">
    <property type="entry name" value="Nucleotide cyclase"/>
    <property type="match status" value="1"/>
</dbReference>
<dbReference type="InterPro" id="IPR043128">
    <property type="entry name" value="Rev_trsase/Diguanyl_cyclase"/>
</dbReference>
<keyword evidence="1" id="KW-0812">Transmembrane</keyword>
<dbReference type="GO" id="GO:0043709">
    <property type="term" value="P:cell adhesion involved in single-species biofilm formation"/>
    <property type="evidence" value="ECO:0007669"/>
    <property type="project" value="TreeGrafter"/>
</dbReference>
<evidence type="ECO:0000259" key="2">
    <source>
        <dbReference type="PROSITE" id="PS50887"/>
    </source>
</evidence>
<protein>
    <submittedName>
        <fullName evidence="3">Diguanylate cyclase (GGDEF) domain-containing protein</fullName>
    </submittedName>
</protein>
<dbReference type="GO" id="GO:0005886">
    <property type="term" value="C:plasma membrane"/>
    <property type="evidence" value="ECO:0007669"/>
    <property type="project" value="TreeGrafter"/>
</dbReference>
<dbReference type="GO" id="GO:1902201">
    <property type="term" value="P:negative regulation of bacterial-type flagellum-dependent cell motility"/>
    <property type="evidence" value="ECO:0007669"/>
    <property type="project" value="TreeGrafter"/>
</dbReference>
<dbReference type="RefSeq" id="WP_084605565.1">
    <property type="nucleotide sequence ID" value="NZ_FRAE01000024.1"/>
</dbReference>
<dbReference type="InterPro" id="IPR029787">
    <property type="entry name" value="Nucleotide_cyclase"/>
</dbReference>
<feature type="domain" description="GGDEF" evidence="2">
    <location>
        <begin position="156"/>
        <end position="279"/>
    </location>
</feature>
<keyword evidence="1" id="KW-1133">Transmembrane helix</keyword>
<dbReference type="InterPro" id="IPR050469">
    <property type="entry name" value="Diguanylate_Cyclase"/>
</dbReference>
<evidence type="ECO:0000313" key="3">
    <source>
        <dbReference type="EMBL" id="SHJ96941.1"/>
    </source>
</evidence>
<keyword evidence="1" id="KW-0472">Membrane</keyword>
<dbReference type="STRING" id="1123349.SAMN02744037_01304"/>
<dbReference type="Gene3D" id="3.30.70.270">
    <property type="match status" value="1"/>
</dbReference>
<dbReference type="NCBIfam" id="TIGR00254">
    <property type="entry name" value="GGDEF"/>
    <property type="match status" value="1"/>
</dbReference>
<feature type="transmembrane region" description="Helical" evidence="1">
    <location>
        <begin position="86"/>
        <end position="104"/>
    </location>
</feature>
<sequence>MKNRHVDIYFLLLIIEIFSVTTLLILNIKEVNFIDYVLCVLTFLIIIISFYSNLIMGLITSAFLVFAYGSYMLYKSLFYENIRIGNGYFWMVIFPLSAFISGRLSDAINEIRNKNIYLEKQISNLVTVDEITGFNNLKEFYRDLNEEISRSRRHKFYLVLMVVEVQYLEELISIYGIDKINKILKSISVLIEKAIRTEDKRYRIGEELFAIIMPNTDISGAEIVRQRLKRELENISINDDDKTKTYKLDIKIAALQYNDSIDNSFQFKELVQKELEYDI</sequence>
<name>A0A1M6NMH8_9FIRM</name>
<dbReference type="Proteomes" id="UP000242497">
    <property type="component" value="Unassembled WGS sequence"/>
</dbReference>
<feature type="transmembrane region" description="Helical" evidence="1">
    <location>
        <begin position="33"/>
        <end position="51"/>
    </location>
</feature>
<dbReference type="GO" id="GO:0052621">
    <property type="term" value="F:diguanylate cyclase activity"/>
    <property type="evidence" value="ECO:0007669"/>
    <property type="project" value="TreeGrafter"/>
</dbReference>
<dbReference type="PANTHER" id="PTHR45138">
    <property type="entry name" value="REGULATORY COMPONENTS OF SENSORY TRANSDUCTION SYSTEM"/>
    <property type="match status" value="1"/>
</dbReference>
<dbReference type="InterPro" id="IPR000160">
    <property type="entry name" value="GGDEF_dom"/>
</dbReference>
<gene>
    <name evidence="3" type="ORF">SAMN02744037_01304</name>
</gene>
<dbReference type="PROSITE" id="PS50887">
    <property type="entry name" value="GGDEF"/>
    <property type="match status" value="1"/>
</dbReference>
<dbReference type="PANTHER" id="PTHR45138:SF6">
    <property type="entry name" value="DIGUANYLATE CYCLASE DGCN"/>
    <property type="match status" value="1"/>
</dbReference>
<keyword evidence="4" id="KW-1185">Reference proteome</keyword>
<dbReference type="AlphaFoldDB" id="A0A1M6NMH8"/>
<dbReference type="Pfam" id="PF00990">
    <property type="entry name" value="GGDEF"/>
    <property type="match status" value="1"/>
</dbReference>
<organism evidence="3 4">
    <name type="scientific">Tepidibacter formicigenes DSM 15518</name>
    <dbReference type="NCBI Taxonomy" id="1123349"/>
    <lineage>
        <taxon>Bacteria</taxon>
        <taxon>Bacillati</taxon>
        <taxon>Bacillota</taxon>
        <taxon>Clostridia</taxon>
        <taxon>Peptostreptococcales</taxon>
        <taxon>Peptostreptococcaceae</taxon>
        <taxon>Tepidibacter</taxon>
    </lineage>
</organism>
<feature type="transmembrane region" description="Helical" evidence="1">
    <location>
        <begin position="6"/>
        <end position="26"/>
    </location>
</feature>
<proteinExistence type="predicted"/>
<accession>A0A1M6NMH8</accession>
<dbReference type="OrthoDB" id="2157599at2"/>